<reference evidence="3" key="1">
    <citation type="journal article" date="2019" name="Int. J. Syst. Evol. Microbiol.">
        <title>The Global Catalogue of Microorganisms (GCM) 10K type strain sequencing project: providing services to taxonomists for standard genome sequencing and annotation.</title>
        <authorList>
            <consortium name="The Broad Institute Genomics Platform"/>
            <consortium name="The Broad Institute Genome Sequencing Center for Infectious Disease"/>
            <person name="Wu L."/>
            <person name="Ma J."/>
        </authorList>
    </citation>
    <scope>NUCLEOTIDE SEQUENCE [LARGE SCALE GENOMIC DNA]</scope>
    <source>
        <strain evidence="3">KCTC 52368</strain>
    </source>
</reference>
<keyword evidence="1" id="KW-0472">Membrane</keyword>
<gene>
    <name evidence="2" type="ORF">ACFSQJ_18680</name>
</gene>
<accession>A0ABW5N1C0</accession>
<dbReference type="Proteomes" id="UP001597526">
    <property type="component" value="Unassembled WGS sequence"/>
</dbReference>
<name>A0ABW5N1C0_9FLAO</name>
<proteinExistence type="predicted"/>
<evidence type="ECO:0000313" key="2">
    <source>
        <dbReference type="EMBL" id="MFD2588958.1"/>
    </source>
</evidence>
<dbReference type="EMBL" id="JBHULB010000082">
    <property type="protein sequence ID" value="MFD2588958.1"/>
    <property type="molecule type" value="Genomic_DNA"/>
</dbReference>
<evidence type="ECO:0000313" key="3">
    <source>
        <dbReference type="Proteomes" id="UP001597526"/>
    </source>
</evidence>
<comment type="caution">
    <text evidence="2">The sequence shown here is derived from an EMBL/GenBank/DDBJ whole genome shotgun (WGS) entry which is preliminary data.</text>
</comment>
<keyword evidence="1" id="KW-0812">Transmembrane</keyword>
<feature type="transmembrane region" description="Helical" evidence="1">
    <location>
        <begin position="12"/>
        <end position="29"/>
    </location>
</feature>
<keyword evidence="3" id="KW-1185">Reference proteome</keyword>
<protein>
    <submittedName>
        <fullName evidence="2">Uncharacterized protein</fullName>
    </submittedName>
</protein>
<sequence length="115" mass="13215">MKLKRISTDRLIGVSAMVISLLTLIIFIYQTNIMREQSKLSVKPRLDFTLNSSIQDTTLILQEVVQNKGLGPAIIDSIYFKYKEDSYEVDTEKFLKQKFPKNPKMGLPISTCNIR</sequence>
<keyword evidence="1" id="KW-1133">Transmembrane helix</keyword>
<organism evidence="2 3">
    <name type="scientific">Croceitalea marina</name>
    <dbReference type="NCBI Taxonomy" id="1775166"/>
    <lineage>
        <taxon>Bacteria</taxon>
        <taxon>Pseudomonadati</taxon>
        <taxon>Bacteroidota</taxon>
        <taxon>Flavobacteriia</taxon>
        <taxon>Flavobacteriales</taxon>
        <taxon>Flavobacteriaceae</taxon>
        <taxon>Croceitalea</taxon>
    </lineage>
</organism>
<evidence type="ECO:0000256" key="1">
    <source>
        <dbReference type="SAM" id="Phobius"/>
    </source>
</evidence>
<dbReference type="RefSeq" id="WP_377768431.1">
    <property type="nucleotide sequence ID" value="NZ_JBHULB010000082.1"/>
</dbReference>